<evidence type="ECO:0000313" key="4">
    <source>
        <dbReference type="EMBL" id="PMD60131.1"/>
    </source>
</evidence>
<feature type="compositionally biased region" description="Basic and acidic residues" evidence="2">
    <location>
        <begin position="11"/>
        <end position="24"/>
    </location>
</feature>
<dbReference type="RefSeq" id="XP_024737035.1">
    <property type="nucleotide sequence ID" value="XM_024872494.1"/>
</dbReference>
<feature type="compositionally biased region" description="Polar residues" evidence="2">
    <location>
        <begin position="88"/>
        <end position="112"/>
    </location>
</feature>
<dbReference type="SUPFAM" id="SSF89372">
    <property type="entry name" value="Fucose-specific lectin"/>
    <property type="match status" value="1"/>
</dbReference>
<keyword evidence="3" id="KW-1133">Transmembrane helix</keyword>
<feature type="compositionally biased region" description="Polar residues" evidence="2">
    <location>
        <begin position="41"/>
        <end position="50"/>
    </location>
</feature>
<dbReference type="AlphaFoldDB" id="A0A2J6TAV1"/>
<evidence type="ECO:0000256" key="2">
    <source>
        <dbReference type="SAM" id="MobiDB-lite"/>
    </source>
</evidence>
<evidence type="ECO:0000256" key="1">
    <source>
        <dbReference type="ARBA" id="ARBA00009042"/>
    </source>
</evidence>
<accession>A0A2J6TAV1</accession>
<dbReference type="Proteomes" id="UP000235371">
    <property type="component" value="Unassembled WGS sequence"/>
</dbReference>
<name>A0A2J6TAV1_9HELO</name>
<gene>
    <name evidence="4" type="ORF">K444DRAFT_397690</name>
</gene>
<dbReference type="InterPro" id="IPR012475">
    <property type="entry name" value="Fungal_lectin"/>
</dbReference>
<comment type="similarity">
    <text evidence="1">Belongs to the fungal fucose-specific lectin family.</text>
</comment>
<dbReference type="Pfam" id="PF07938">
    <property type="entry name" value="Fungal_lectin"/>
    <property type="match status" value="1"/>
</dbReference>
<dbReference type="EMBL" id="KZ613791">
    <property type="protein sequence ID" value="PMD60131.1"/>
    <property type="molecule type" value="Genomic_DNA"/>
</dbReference>
<feature type="region of interest" description="Disordered" evidence="2">
    <location>
        <begin position="1"/>
        <end position="112"/>
    </location>
</feature>
<keyword evidence="5" id="KW-1185">Reference proteome</keyword>
<evidence type="ECO:0000256" key="3">
    <source>
        <dbReference type="SAM" id="Phobius"/>
    </source>
</evidence>
<reference evidence="4 5" key="1">
    <citation type="submission" date="2016-04" db="EMBL/GenBank/DDBJ databases">
        <title>A degradative enzymes factory behind the ericoid mycorrhizal symbiosis.</title>
        <authorList>
            <consortium name="DOE Joint Genome Institute"/>
            <person name="Martino E."/>
            <person name="Morin E."/>
            <person name="Grelet G."/>
            <person name="Kuo A."/>
            <person name="Kohler A."/>
            <person name="Daghino S."/>
            <person name="Barry K."/>
            <person name="Choi C."/>
            <person name="Cichocki N."/>
            <person name="Clum A."/>
            <person name="Copeland A."/>
            <person name="Hainaut M."/>
            <person name="Haridas S."/>
            <person name="Labutti K."/>
            <person name="Lindquist E."/>
            <person name="Lipzen A."/>
            <person name="Khouja H.-R."/>
            <person name="Murat C."/>
            <person name="Ohm R."/>
            <person name="Olson A."/>
            <person name="Spatafora J."/>
            <person name="Veneault-Fourrey C."/>
            <person name="Henrissat B."/>
            <person name="Grigoriev I."/>
            <person name="Martin F."/>
            <person name="Perotto S."/>
        </authorList>
    </citation>
    <scope>NUCLEOTIDE SEQUENCE [LARGE SCALE GENOMIC DNA]</scope>
    <source>
        <strain evidence="4 5">E</strain>
    </source>
</reference>
<dbReference type="OrthoDB" id="4696326at2759"/>
<dbReference type="InParanoid" id="A0A2J6TAV1"/>
<keyword evidence="3" id="KW-0472">Membrane</keyword>
<protein>
    <submittedName>
        <fullName evidence="4">Uncharacterized protein</fullName>
    </submittedName>
</protein>
<keyword evidence="3" id="KW-0812">Transmembrane</keyword>
<sequence length="491" mass="53540">MRKSFYSFSSDDEHLSLAPREHLQHPPPSYTMDDSYRLSMPQLTTQSATSKAVPGYVMRDDERYPTPVEEDPGLHPYTPPFSPATAFSRDTLSPSTVSPISRNLTAVTTPGSPLQKLEVEGNRKNRSSRQQCCGVRRRIFIALVVGLVLLVIVGIVVGVVVALKIKEASEDTTRLPALTSSGLFIGTNYTNWNSQIAYTNTTSGKVTFRLNSGAANFTAAQTMDLTIVPSINAPMSMVSMLGTDGNIYINLFYIYDSKIVLANVSCDPTTVPTACTTIYNDAISDGLSFPVYEYSGLAALYLGTRDLGFRVFYHNSDRYITQLSMDGRGMWDHGATVSGKAPSGSSISAAQVGNTSSLTLFYVDDKSKDLYYISYNKTWEAANPVVTSEGSKWSSLTDFSTCWQPSSDTLYAFFTGSDKSIYQVAATNASNSGPLEWSSTSHDLSWVPSDSMRAGIGAVAWGQDQVRFFRLVAGKLAQSAMSNGVWSAKYI</sequence>
<organism evidence="4 5">
    <name type="scientific">Hyaloscypha bicolor E</name>
    <dbReference type="NCBI Taxonomy" id="1095630"/>
    <lineage>
        <taxon>Eukaryota</taxon>
        <taxon>Fungi</taxon>
        <taxon>Dikarya</taxon>
        <taxon>Ascomycota</taxon>
        <taxon>Pezizomycotina</taxon>
        <taxon>Leotiomycetes</taxon>
        <taxon>Helotiales</taxon>
        <taxon>Hyaloscyphaceae</taxon>
        <taxon>Hyaloscypha</taxon>
        <taxon>Hyaloscypha bicolor</taxon>
    </lineage>
</organism>
<proteinExistence type="inferred from homology"/>
<feature type="transmembrane region" description="Helical" evidence="3">
    <location>
        <begin position="139"/>
        <end position="163"/>
    </location>
</feature>
<evidence type="ECO:0000313" key="5">
    <source>
        <dbReference type="Proteomes" id="UP000235371"/>
    </source>
</evidence>
<dbReference type="Gene3D" id="2.120.10.70">
    <property type="entry name" value="Fucose-specific lectin"/>
    <property type="match status" value="1"/>
</dbReference>
<dbReference type="GeneID" id="36580574"/>